<sequence>MSHARTTFHRRLLAVCAAAALALPLGMATATAATAAAPSPAEAAAVTAAVESLISQGRPAMASSVETSAFPASAAFDGSSSTRWASVEGVDPQWIQVDLGAGASVSRVVLNWEAAYASKYKVQVSADGSSWTTLKDETAGNGGTDDITGLSGTGRYLRIYGTARGTTYGYSLYEVKVYGTAGTPGGGTGGTVIDVSTAAQLSTALTAATPGQTIRLAPGTYQGSFVATTPGTASAPITITGPRTAIITNDGPSGTLNGCPHPGDGWDSGYGLWLYGASYWNITGLTVADAKKGIVLDTATHVTIDGVLVRDIEDEGVHFRKSSADGVIKNSEITRTGLAQPGYGEGLYLGSANSNFTCYADSSGRDRSDRVQVIGNAFGPGIAAEHIDIKEGTEGGVVRGNSFDGTGLSGQNSADSWIDVKGNGYLFEDNTGTFSSPGTFANGYETHNPLTGYGCGNIWRGNDSDLGDVGGYAVFVSSTSKCSGNPNKVYASNTVTGAVNGLTNITVTP</sequence>
<dbReference type="InterPro" id="IPR000421">
    <property type="entry name" value="FA58C"/>
</dbReference>
<keyword evidence="1" id="KW-0732">Signal</keyword>
<name>A0AAW8F2V1_9MICO</name>
<gene>
    <name evidence="3" type="ORF">QFZ53_003753</name>
</gene>
<evidence type="ECO:0000259" key="2">
    <source>
        <dbReference type="PROSITE" id="PS50022"/>
    </source>
</evidence>
<dbReference type="SUPFAM" id="SSF51126">
    <property type="entry name" value="Pectin lyase-like"/>
    <property type="match status" value="1"/>
</dbReference>
<dbReference type="SUPFAM" id="SSF49785">
    <property type="entry name" value="Galactose-binding domain-like"/>
    <property type="match status" value="1"/>
</dbReference>
<dbReference type="InterPro" id="IPR006311">
    <property type="entry name" value="TAT_signal"/>
</dbReference>
<evidence type="ECO:0000313" key="3">
    <source>
        <dbReference type="EMBL" id="MDQ0649557.1"/>
    </source>
</evidence>
<dbReference type="InterPro" id="IPR012334">
    <property type="entry name" value="Pectin_lyas_fold"/>
</dbReference>
<dbReference type="AlphaFoldDB" id="A0AAW8F2V1"/>
<dbReference type="PROSITE" id="PS50022">
    <property type="entry name" value="FA58C_3"/>
    <property type="match status" value="1"/>
</dbReference>
<dbReference type="RefSeq" id="WP_307298978.1">
    <property type="nucleotide sequence ID" value="NZ_JAUSXV010000001.1"/>
</dbReference>
<evidence type="ECO:0000313" key="4">
    <source>
        <dbReference type="Proteomes" id="UP001244427"/>
    </source>
</evidence>
<feature type="domain" description="F5/8 type C" evidence="2">
    <location>
        <begin position="43"/>
        <end position="180"/>
    </location>
</feature>
<proteinExistence type="predicted"/>
<keyword evidence="4" id="KW-1185">Reference proteome</keyword>
<dbReference type="InterPro" id="IPR008979">
    <property type="entry name" value="Galactose-bd-like_sf"/>
</dbReference>
<dbReference type="PROSITE" id="PS51318">
    <property type="entry name" value="TAT"/>
    <property type="match status" value="1"/>
</dbReference>
<reference evidence="3 4" key="1">
    <citation type="submission" date="2023-07" db="EMBL/GenBank/DDBJ databases">
        <title>Comparative genomics of wheat-associated soil bacteria to identify genetic determinants of phenazine resistance.</title>
        <authorList>
            <person name="Mouncey N."/>
        </authorList>
    </citation>
    <scope>NUCLEOTIDE SEQUENCE [LARGE SCALE GENOMIC DNA]</scope>
    <source>
        <strain evidence="3 4">W4I9-1</strain>
    </source>
</reference>
<accession>A0AAW8F2V1</accession>
<organism evidence="3 4">
    <name type="scientific">Microbacterium natoriense</name>
    <dbReference type="NCBI Taxonomy" id="284570"/>
    <lineage>
        <taxon>Bacteria</taxon>
        <taxon>Bacillati</taxon>
        <taxon>Actinomycetota</taxon>
        <taxon>Actinomycetes</taxon>
        <taxon>Micrococcales</taxon>
        <taxon>Microbacteriaceae</taxon>
        <taxon>Microbacterium</taxon>
    </lineage>
</organism>
<evidence type="ECO:0000256" key="1">
    <source>
        <dbReference type="SAM" id="SignalP"/>
    </source>
</evidence>
<dbReference type="Pfam" id="PF00754">
    <property type="entry name" value="F5_F8_type_C"/>
    <property type="match status" value="1"/>
</dbReference>
<dbReference type="Proteomes" id="UP001244427">
    <property type="component" value="Unassembled WGS sequence"/>
</dbReference>
<dbReference type="Gene3D" id="2.160.20.10">
    <property type="entry name" value="Single-stranded right-handed beta-helix, Pectin lyase-like"/>
    <property type="match status" value="1"/>
</dbReference>
<feature type="chain" id="PRO_5043532703" description="F5/8 type C domain-containing protein" evidence="1">
    <location>
        <begin position="33"/>
        <end position="509"/>
    </location>
</feature>
<dbReference type="EMBL" id="JAUSXV010000001">
    <property type="protein sequence ID" value="MDQ0649557.1"/>
    <property type="molecule type" value="Genomic_DNA"/>
</dbReference>
<protein>
    <recommendedName>
        <fullName evidence="2">F5/8 type C domain-containing protein</fullName>
    </recommendedName>
</protein>
<dbReference type="Gene3D" id="2.60.120.260">
    <property type="entry name" value="Galactose-binding domain-like"/>
    <property type="match status" value="1"/>
</dbReference>
<dbReference type="InterPro" id="IPR011050">
    <property type="entry name" value="Pectin_lyase_fold/virulence"/>
</dbReference>
<feature type="signal peptide" evidence="1">
    <location>
        <begin position="1"/>
        <end position="32"/>
    </location>
</feature>
<comment type="caution">
    <text evidence="3">The sequence shown here is derived from an EMBL/GenBank/DDBJ whole genome shotgun (WGS) entry which is preliminary data.</text>
</comment>